<protein>
    <submittedName>
        <fullName evidence="2">CoA-binding protein</fullName>
    </submittedName>
</protein>
<feature type="domain" description="CoA-binding" evidence="1">
    <location>
        <begin position="12"/>
        <end position="113"/>
    </location>
</feature>
<name>A0A418X547_9BURK</name>
<dbReference type="InterPro" id="IPR036291">
    <property type="entry name" value="NAD(P)-bd_dom_sf"/>
</dbReference>
<evidence type="ECO:0000259" key="1">
    <source>
        <dbReference type="SMART" id="SM00881"/>
    </source>
</evidence>
<dbReference type="Proteomes" id="UP000285190">
    <property type="component" value="Unassembled WGS sequence"/>
</dbReference>
<reference evidence="2 3" key="1">
    <citation type="submission" date="2018-09" db="EMBL/GenBank/DDBJ databases">
        <authorList>
            <person name="Zhu H."/>
        </authorList>
    </citation>
    <scope>NUCLEOTIDE SEQUENCE [LARGE SCALE GENOMIC DNA]</scope>
    <source>
        <strain evidence="2 3">K2R10-39</strain>
    </source>
</reference>
<dbReference type="Pfam" id="PF13380">
    <property type="entry name" value="CoA_binding_2"/>
    <property type="match status" value="1"/>
</dbReference>
<dbReference type="PANTHER" id="PTHR33303:SF2">
    <property type="entry name" value="COA-BINDING DOMAIN-CONTAINING PROTEIN"/>
    <property type="match status" value="1"/>
</dbReference>
<evidence type="ECO:0000313" key="2">
    <source>
        <dbReference type="EMBL" id="RJG07603.1"/>
    </source>
</evidence>
<dbReference type="EMBL" id="QYUN01000002">
    <property type="protein sequence ID" value="RJG07603.1"/>
    <property type="molecule type" value="Genomic_DNA"/>
</dbReference>
<dbReference type="OrthoDB" id="9804695at2"/>
<dbReference type="PANTHER" id="PTHR33303">
    <property type="entry name" value="CYTOPLASMIC PROTEIN-RELATED"/>
    <property type="match status" value="1"/>
</dbReference>
<evidence type="ECO:0000313" key="3">
    <source>
        <dbReference type="Proteomes" id="UP000285190"/>
    </source>
</evidence>
<gene>
    <name evidence="2" type="ORF">D3870_17805</name>
</gene>
<accession>A0A418X547</accession>
<sequence>MSQLPPSIPELLANCRTIAVVGLSAKTNRPSHEVAEYLQAHGYRIIPVNPTYAGTHILGEHCHATLVQAAAALSEKGMAIDLVDCFRKSEDIPPIVEEAIAIGARCVWMQLGIVNQAAAASAGQAGLAVVMDKCLKIEHMQATQ</sequence>
<dbReference type="Gene3D" id="3.40.50.720">
    <property type="entry name" value="NAD(P)-binding Rossmann-like Domain"/>
    <property type="match status" value="1"/>
</dbReference>
<dbReference type="SMART" id="SM00881">
    <property type="entry name" value="CoA_binding"/>
    <property type="match status" value="1"/>
</dbReference>
<organism evidence="2 3">
    <name type="scientific">Noviherbaspirillum cavernae</name>
    <dbReference type="NCBI Taxonomy" id="2320862"/>
    <lineage>
        <taxon>Bacteria</taxon>
        <taxon>Pseudomonadati</taxon>
        <taxon>Pseudomonadota</taxon>
        <taxon>Betaproteobacteria</taxon>
        <taxon>Burkholderiales</taxon>
        <taxon>Oxalobacteraceae</taxon>
        <taxon>Noviherbaspirillum</taxon>
    </lineage>
</organism>
<dbReference type="AlphaFoldDB" id="A0A418X547"/>
<dbReference type="SUPFAM" id="SSF51735">
    <property type="entry name" value="NAD(P)-binding Rossmann-fold domains"/>
    <property type="match status" value="1"/>
</dbReference>
<comment type="caution">
    <text evidence="2">The sequence shown here is derived from an EMBL/GenBank/DDBJ whole genome shotgun (WGS) entry which is preliminary data.</text>
</comment>
<dbReference type="RefSeq" id="WP_119741231.1">
    <property type="nucleotide sequence ID" value="NZ_QYUN01000002.1"/>
</dbReference>
<keyword evidence="3" id="KW-1185">Reference proteome</keyword>
<dbReference type="InterPro" id="IPR003781">
    <property type="entry name" value="CoA-bd"/>
</dbReference>
<proteinExistence type="predicted"/>